<gene>
    <name evidence="2" type="ORF">CRE_03383</name>
</gene>
<dbReference type="Proteomes" id="UP000008281">
    <property type="component" value="Unassembled WGS sequence"/>
</dbReference>
<dbReference type="AlphaFoldDB" id="E3N656"/>
<organism evidence="3">
    <name type="scientific">Caenorhabditis remanei</name>
    <name type="common">Caenorhabditis vulgaris</name>
    <dbReference type="NCBI Taxonomy" id="31234"/>
    <lineage>
        <taxon>Eukaryota</taxon>
        <taxon>Metazoa</taxon>
        <taxon>Ecdysozoa</taxon>
        <taxon>Nematoda</taxon>
        <taxon>Chromadorea</taxon>
        <taxon>Rhabditida</taxon>
        <taxon>Rhabditina</taxon>
        <taxon>Rhabditomorpha</taxon>
        <taxon>Rhabditoidea</taxon>
        <taxon>Rhabditidae</taxon>
        <taxon>Peloderinae</taxon>
        <taxon>Caenorhabditis</taxon>
    </lineage>
</organism>
<name>E3N656_CAERE</name>
<keyword evidence="3" id="KW-1185">Reference proteome</keyword>
<reference evidence="2" key="1">
    <citation type="submission" date="2007-07" db="EMBL/GenBank/DDBJ databases">
        <title>PCAP assembly of the Caenorhabditis remanei genome.</title>
        <authorList>
            <consortium name="The Caenorhabditis remanei Sequencing Consortium"/>
            <person name="Wilson R.K."/>
        </authorList>
    </citation>
    <scope>NUCLEOTIDE SEQUENCE [LARGE SCALE GENOMIC DNA]</scope>
    <source>
        <strain evidence="2">PB4641</strain>
    </source>
</reference>
<dbReference type="InParanoid" id="E3N656"/>
<evidence type="ECO:0000313" key="2">
    <source>
        <dbReference type="EMBL" id="EFO87491.1"/>
    </source>
</evidence>
<feature type="region of interest" description="Disordered" evidence="1">
    <location>
        <begin position="39"/>
        <end position="61"/>
    </location>
</feature>
<sequence>MVRALISCIGQVAGNGVAENENLPMEQLPGAGALALGAATQHQQDENRLMEQPPRALPFKDPHLEEANDEATVPHFSNYQEFSKLEEECNELLASAKMILEWHGRQFGENGVDQIKKITETRAPVTAINESQGYDS</sequence>
<evidence type="ECO:0000313" key="3">
    <source>
        <dbReference type="Proteomes" id="UP000008281"/>
    </source>
</evidence>
<evidence type="ECO:0000256" key="1">
    <source>
        <dbReference type="SAM" id="MobiDB-lite"/>
    </source>
</evidence>
<proteinExistence type="predicted"/>
<protein>
    <submittedName>
        <fullName evidence="2">Uncharacterized protein</fullName>
    </submittedName>
</protein>
<accession>E3N656</accession>
<dbReference type="EMBL" id="DS268537">
    <property type="protein sequence ID" value="EFO87491.1"/>
    <property type="molecule type" value="Genomic_DNA"/>
</dbReference>
<dbReference type="HOGENOM" id="CLU_1877354_0_0_1"/>